<evidence type="ECO:0000313" key="8">
    <source>
        <dbReference type="Proteomes" id="UP001501598"/>
    </source>
</evidence>
<accession>A0ABP8RZY0</accession>
<evidence type="ECO:0000256" key="5">
    <source>
        <dbReference type="ARBA" id="ARBA00022970"/>
    </source>
</evidence>
<keyword evidence="5" id="KW-0029">Amino-acid transport</keyword>
<evidence type="ECO:0000256" key="1">
    <source>
        <dbReference type="ARBA" id="ARBA00005417"/>
    </source>
</evidence>
<dbReference type="Proteomes" id="UP001501598">
    <property type="component" value="Unassembled WGS sequence"/>
</dbReference>
<dbReference type="GO" id="GO:0005524">
    <property type="term" value="F:ATP binding"/>
    <property type="evidence" value="ECO:0007669"/>
    <property type="project" value="UniProtKB-KW"/>
</dbReference>
<dbReference type="CDD" id="cd03224">
    <property type="entry name" value="ABC_TM1139_LivF_branched"/>
    <property type="match status" value="1"/>
</dbReference>
<dbReference type="InterPro" id="IPR052156">
    <property type="entry name" value="BCAA_Transport_ATP-bd_LivF"/>
</dbReference>
<organism evidence="7 8">
    <name type="scientific">Pseudonocardia xishanensis</name>
    <dbReference type="NCBI Taxonomy" id="630995"/>
    <lineage>
        <taxon>Bacteria</taxon>
        <taxon>Bacillati</taxon>
        <taxon>Actinomycetota</taxon>
        <taxon>Actinomycetes</taxon>
        <taxon>Pseudonocardiales</taxon>
        <taxon>Pseudonocardiaceae</taxon>
        <taxon>Pseudonocardia</taxon>
    </lineage>
</organism>
<dbReference type="SUPFAM" id="SSF52540">
    <property type="entry name" value="P-loop containing nucleoside triphosphate hydrolases"/>
    <property type="match status" value="1"/>
</dbReference>
<sequence length="253" mass="26741">MSAVLVADGVSTGYRDLTVVRDVDLSLQRGTITTLLGRNGAGKTTLARGLSGLNTLSTGSVALLGEDVTKLPAHLLPKRGLAFVQEGKRIFRELSVEENLRIGCHPAGLTRREVESRVAAAYDRFPILKSKRHHAAGSLSGGQQQMIGISQALCGDPKVLILDEPSTGLAPSIVAQVLELIRELRDEGLAVLLIEQSVDAAVDVADHVVVLDVGRSVLDAPPSDALRHAIRDIYVGRPVGATDGAGKETGKPR</sequence>
<comment type="similarity">
    <text evidence="1">Belongs to the ABC transporter superfamily.</text>
</comment>
<proteinExistence type="inferred from homology"/>
<evidence type="ECO:0000313" key="7">
    <source>
        <dbReference type="EMBL" id="GAA4554410.1"/>
    </source>
</evidence>
<dbReference type="PANTHER" id="PTHR43820">
    <property type="entry name" value="HIGH-AFFINITY BRANCHED-CHAIN AMINO ACID TRANSPORT ATP-BINDING PROTEIN LIVF"/>
    <property type="match status" value="1"/>
</dbReference>
<dbReference type="SMART" id="SM00382">
    <property type="entry name" value="AAA"/>
    <property type="match status" value="1"/>
</dbReference>
<keyword evidence="3" id="KW-0547">Nucleotide-binding</keyword>
<reference evidence="8" key="1">
    <citation type="journal article" date="2019" name="Int. J. Syst. Evol. Microbiol.">
        <title>The Global Catalogue of Microorganisms (GCM) 10K type strain sequencing project: providing services to taxonomists for standard genome sequencing and annotation.</title>
        <authorList>
            <consortium name="The Broad Institute Genomics Platform"/>
            <consortium name="The Broad Institute Genome Sequencing Center for Infectious Disease"/>
            <person name="Wu L."/>
            <person name="Ma J."/>
        </authorList>
    </citation>
    <scope>NUCLEOTIDE SEQUENCE [LARGE SCALE GENOMIC DNA]</scope>
    <source>
        <strain evidence="8">JCM 17906</strain>
    </source>
</reference>
<name>A0ABP8RZY0_9PSEU</name>
<keyword evidence="2" id="KW-0813">Transport</keyword>
<dbReference type="PROSITE" id="PS00211">
    <property type="entry name" value="ABC_TRANSPORTER_1"/>
    <property type="match status" value="1"/>
</dbReference>
<dbReference type="Gene3D" id="3.40.50.300">
    <property type="entry name" value="P-loop containing nucleotide triphosphate hydrolases"/>
    <property type="match status" value="1"/>
</dbReference>
<comment type="caution">
    <text evidence="7">The sequence shown here is derived from an EMBL/GenBank/DDBJ whole genome shotgun (WGS) entry which is preliminary data.</text>
</comment>
<dbReference type="InterPro" id="IPR027417">
    <property type="entry name" value="P-loop_NTPase"/>
</dbReference>
<dbReference type="InterPro" id="IPR003439">
    <property type="entry name" value="ABC_transporter-like_ATP-bd"/>
</dbReference>
<dbReference type="Pfam" id="PF00005">
    <property type="entry name" value="ABC_tran"/>
    <property type="match status" value="1"/>
</dbReference>
<dbReference type="RefSeq" id="WP_345424030.1">
    <property type="nucleotide sequence ID" value="NZ_BAABGT010000083.1"/>
</dbReference>
<evidence type="ECO:0000256" key="4">
    <source>
        <dbReference type="ARBA" id="ARBA00022840"/>
    </source>
</evidence>
<keyword evidence="8" id="KW-1185">Reference proteome</keyword>
<evidence type="ECO:0000256" key="2">
    <source>
        <dbReference type="ARBA" id="ARBA00022448"/>
    </source>
</evidence>
<feature type="domain" description="ABC transporter" evidence="6">
    <location>
        <begin position="4"/>
        <end position="238"/>
    </location>
</feature>
<dbReference type="EMBL" id="BAABGT010000083">
    <property type="protein sequence ID" value="GAA4554410.1"/>
    <property type="molecule type" value="Genomic_DNA"/>
</dbReference>
<protein>
    <submittedName>
        <fullName evidence="7">ABC transporter ATP-binding protein</fullName>
    </submittedName>
</protein>
<dbReference type="PANTHER" id="PTHR43820:SF4">
    <property type="entry name" value="HIGH-AFFINITY BRANCHED-CHAIN AMINO ACID TRANSPORT ATP-BINDING PROTEIN LIVF"/>
    <property type="match status" value="1"/>
</dbReference>
<dbReference type="PROSITE" id="PS50893">
    <property type="entry name" value="ABC_TRANSPORTER_2"/>
    <property type="match status" value="1"/>
</dbReference>
<keyword evidence="4 7" id="KW-0067">ATP-binding</keyword>
<gene>
    <name evidence="7" type="ORF">GCM10023175_52260</name>
</gene>
<evidence type="ECO:0000259" key="6">
    <source>
        <dbReference type="PROSITE" id="PS50893"/>
    </source>
</evidence>
<dbReference type="InterPro" id="IPR017871">
    <property type="entry name" value="ABC_transporter-like_CS"/>
</dbReference>
<dbReference type="InterPro" id="IPR003593">
    <property type="entry name" value="AAA+_ATPase"/>
</dbReference>
<evidence type="ECO:0000256" key="3">
    <source>
        <dbReference type="ARBA" id="ARBA00022741"/>
    </source>
</evidence>